<keyword evidence="2" id="KW-1185">Reference proteome</keyword>
<proteinExistence type="predicted"/>
<reference evidence="1" key="1">
    <citation type="submission" date="2023-11" db="EMBL/GenBank/DDBJ databases">
        <authorList>
            <person name="Poullet M."/>
        </authorList>
    </citation>
    <scope>NUCLEOTIDE SEQUENCE</scope>
    <source>
        <strain evidence="1">E1834</strain>
    </source>
</reference>
<dbReference type="Proteomes" id="UP001497535">
    <property type="component" value="Unassembled WGS sequence"/>
</dbReference>
<evidence type="ECO:0000313" key="1">
    <source>
        <dbReference type="EMBL" id="CAK5088642.1"/>
    </source>
</evidence>
<gene>
    <name evidence="1" type="ORF">MENTE1834_LOCUS36301</name>
</gene>
<dbReference type="EMBL" id="CAVMJV010000073">
    <property type="protein sequence ID" value="CAK5088642.1"/>
    <property type="molecule type" value="Genomic_DNA"/>
</dbReference>
<comment type="caution">
    <text evidence="1">The sequence shown here is derived from an EMBL/GenBank/DDBJ whole genome shotgun (WGS) entry which is preliminary data.</text>
</comment>
<sequence>MRYEGSHRTIQPDTREPNVTGHDIKTDKRNARIFCRFGAYLAMLKVITDNVLVEREVFISKQLSALNFIYLE</sequence>
<evidence type="ECO:0000313" key="2">
    <source>
        <dbReference type="Proteomes" id="UP001497535"/>
    </source>
</evidence>
<organism evidence="1 2">
    <name type="scientific">Meloidogyne enterolobii</name>
    <name type="common">Root-knot nematode worm</name>
    <name type="synonym">Meloidogyne mayaguensis</name>
    <dbReference type="NCBI Taxonomy" id="390850"/>
    <lineage>
        <taxon>Eukaryota</taxon>
        <taxon>Metazoa</taxon>
        <taxon>Ecdysozoa</taxon>
        <taxon>Nematoda</taxon>
        <taxon>Chromadorea</taxon>
        <taxon>Rhabditida</taxon>
        <taxon>Tylenchina</taxon>
        <taxon>Tylenchomorpha</taxon>
        <taxon>Tylenchoidea</taxon>
        <taxon>Meloidogynidae</taxon>
        <taxon>Meloidogyninae</taxon>
        <taxon>Meloidogyne</taxon>
    </lineage>
</organism>
<name>A0ACB1ADL8_MELEN</name>
<accession>A0ACB1ADL8</accession>
<protein>
    <submittedName>
        <fullName evidence="1">Uncharacterized protein</fullName>
    </submittedName>
</protein>